<sequence>MVVRIDWEKVWKKLPAAPFCFLGFAFARAWAEVPYLSPQASFPFQTGSLSLWFDGATAVALAAFALGANRIAPLSSRRHVLLVTVLLHLASNCLSLCTHLLPSTAPFLSLPAVFTGGVGVAFALMLWAEFFSCFNALKIALYYSMSLILSFFCVLLMRGLAFEWLWTCNALLPAASMLCLWRSFASLPEEDRPPVPSRRFSFPFKPALVVALYAFALGMTLPLTIETIGVDSNPGVVAAALVVYGLVMTKGDDLDLSLLWKLALPATLLALVPLGGLLPFGDVLPGMLASGGYTLFVTLIMCILGNLSYRYGICALCSSR</sequence>
<comment type="caution">
    <text evidence="2">The sequence shown here is derived from an EMBL/GenBank/DDBJ whole genome shotgun (WGS) entry which is preliminary data.</text>
</comment>
<feature type="transmembrane region" description="Helical" evidence="1">
    <location>
        <begin position="140"/>
        <end position="158"/>
    </location>
</feature>
<keyword evidence="1" id="KW-1133">Transmembrane helix</keyword>
<accession>A0A2K2UEK1</accession>
<evidence type="ECO:0000313" key="3">
    <source>
        <dbReference type="Proteomes" id="UP000236197"/>
    </source>
</evidence>
<dbReference type="Proteomes" id="UP000236197">
    <property type="component" value="Unassembled WGS sequence"/>
</dbReference>
<feature type="transmembrane region" description="Helical" evidence="1">
    <location>
        <begin position="202"/>
        <end position="221"/>
    </location>
</feature>
<name>A0A2K2UEK1_9ACTN</name>
<feature type="transmembrane region" description="Helical" evidence="1">
    <location>
        <begin position="80"/>
        <end position="101"/>
    </location>
</feature>
<keyword evidence="3" id="KW-1185">Reference proteome</keyword>
<feature type="transmembrane region" description="Helical" evidence="1">
    <location>
        <begin position="259"/>
        <end position="280"/>
    </location>
</feature>
<feature type="transmembrane region" description="Helical" evidence="1">
    <location>
        <begin position="292"/>
        <end position="312"/>
    </location>
</feature>
<evidence type="ECO:0000313" key="2">
    <source>
        <dbReference type="EMBL" id="PNV68570.1"/>
    </source>
</evidence>
<keyword evidence="1" id="KW-0812">Transmembrane</keyword>
<evidence type="ECO:0000256" key="1">
    <source>
        <dbReference type="SAM" id="Phobius"/>
    </source>
</evidence>
<organism evidence="2 3">
    <name type="scientific">Enteroscipio rubneri</name>
    <dbReference type="NCBI Taxonomy" id="2070686"/>
    <lineage>
        <taxon>Bacteria</taxon>
        <taxon>Bacillati</taxon>
        <taxon>Actinomycetota</taxon>
        <taxon>Coriobacteriia</taxon>
        <taxon>Eggerthellales</taxon>
        <taxon>Eggerthellaceae</taxon>
        <taxon>Enteroscipio</taxon>
    </lineage>
</organism>
<gene>
    <name evidence="2" type="ORF">C2L71_00860</name>
</gene>
<keyword evidence="1" id="KW-0472">Membrane</keyword>
<dbReference type="EMBL" id="PPEK01000001">
    <property type="protein sequence ID" value="PNV68570.1"/>
    <property type="molecule type" value="Genomic_DNA"/>
</dbReference>
<feature type="transmembrane region" description="Helical" evidence="1">
    <location>
        <begin position="107"/>
        <end position="128"/>
    </location>
</feature>
<protein>
    <submittedName>
        <fullName evidence="2">Uncharacterized protein</fullName>
    </submittedName>
</protein>
<dbReference type="AlphaFoldDB" id="A0A2K2UEK1"/>
<reference evidence="3" key="1">
    <citation type="submission" date="2018-01" db="EMBL/GenBank/DDBJ databases">
        <title>Rubneribacter badeniensis gen. nov., sp. nov., and Colonibacter rubneri, gen. nov., sp. nov., WGS of new members of the Eggerthellaceae.</title>
        <authorList>
            <person name="Danylec N."/>
            <person name="Stoll D.A."/>
            <person name="Doetsch A."/>
            <person name="Kulling S.E."/>
            <person name="Huch M."/>
        </authorList>
    </citation>
    <scope>NUCLEOTIDE SEQUENCE [LARGE SCALE GENOMIC DNA]</scope>
    <source>
        <strain evidence="3">ResAG-96</strain>
    </source>
</reference>
<feature type="transmembrane region" description="Helical" evidence="1">
    <location>
        <begin position="47"/>
        <end position="68"/>
    </location>
</feature>
<proteinExistence type="predicted"/>